<proteinExistence type="predicted"/>
<dbReference type="RefSeq" id="WP_165303382.1">
    <property type="nucleotide sequence ID" value="NZ_JAAKZZ010000897.1"/>
</dbReference>
<feature type="region of interest" description="Disordered" evidence="1">
    <location>
        <begin position="317"/>
        <end position="390"/>
    </location>
</feature>
<organism evidence="2 3">
    <name type="scientific">Streptomyces boncukensis</name>
    <dbReference type="NCBI Taxonomy" id="2711219"/>
    <lineage>
        <taxon>Bacteria</taxon>
        <taxon>Bacillati</taxon>
        <taxon>Actinomycetota</taxon>
        <taxon>Actinomycetes</taxon>
        <taxon>Kitasatosporales</taxon>
        <taxon>Streptomycetaceae</taxon>
        <taxon>Streptomyces</taxon>
    </lineage>
</organism>
<evidence type="ECO:0000313" key="3">
    <source>
        <dbReference type="Proteomes" id="UP000477722"/>
    </source>
</evidence>
<feature type="non-terminal residue" evidence="2">
    <location>
        <position position="565"/>
    </location>
</feature>
<protein>
    <submittedName>
        <fullName evidence="2">Uncharacterized protein</fullName>
    </submittedName>
</protein>
<keyword evidence="3" id="KW-1185">Reference proteome</keyword>
<dbReference type="AlphaFoldDB" id="A0A6G4X9E5"/>
<dbReference type="EMBL" id="JAAKZZ010000897">
    <property type="protein sequence ID" value="NGO73782.1"/>
    <property type="molecule type" value="Genomic_DNA"/>
</dbReference>
<evidence type="ECO:0000256" key="1">
    <source>
        <dbReference type="SAM" id="MobiDB-lite"/>
    </source>
</evidence>
<dbReference type="Proteomes" id="UP000477722">
    <property type="component" value="Unassembled WGS sequence"/>
</dbReference>
<evidence type="ECO:0000313" key="2">
    <source>
        <dbReference type="EMBL" id="NGO73782.1"/>
    </source>
</evidence>
<name>A0A6G4X9E5_9ACTN</name>
<accession>A0A6G4X9E5</accession>
<sequence length="565" mass="62220">MQGAVINGHLAFAGNLNATVHALHRHLLGLSDAPAEAEDAQGQALRNTLVRDFDGADGNEADDEGPQSSVSGGKRPAPASAKKTSSKRPKLDKNRGGSSTGPDELRSRDHRARRKLVEGLRVEQLPDLPSGAEAYKRDNATTRALRNVQWVRKVDVSNERAQDPAYRTYLSELLAKPDSDSAKGYAYLLYDSSMSVKVHAEQRLMQFIHNAGVTGETQEDPVLVRGTKRPCKACLALLDYFRTELGVDVRYDPNGGHFFQGPVETIFRNFPDVDDDWLAANMTDERPMYTSAITGVAPGPQAVEGRDGGYQERMELEKKGDKRAYPTNARVLPTADSASSSDDDGYDSSSSVAGLEQGARNLTLTGSPPQHRSAPPLDPAAQKAQAEKAFQEQVAPRLEAAMTEQYRAEWEARPPGDKKKYRAQFPEQLRAVIKEVLGEEVVSQARIARHLKVTAPAVGNQLKSTGVSKQSEHIDRFPEKKEALEAALGPDFVAQMEQHREAGTYWGPKFSESQERLVYDTIASRVSYTSMGEYLRIRRTTMQNRWDAMKKKYGDPGDPGEGPSQ</sequence>
<feature type="compositionally biased region" description="Polar residues" evidence="1">
    <location>
        <begin position="360"/>
        <end position="370"/>
    </location>
</feature>
<feature type="compositionally biased region" description="Acidic residues" evidence="1">
    <location>
        <begin position="55"/>
        <end position="65"/>
    </location>
</feature>
<gene>
    <name evidence="2" type="ORF">G5C65_36795</name>
</gene>
<feature type="region of interest" description="Disordered" evidence="1">
    <location>
        <begin position="53"/>
        <end position="110"/>
    </location>
</feature>
<reference evidence="2 3" key="1">
    <citation type="submission" date="2020-02" db="EMBL/GenBank/DDBJ databases">
        <title>Whole-genome analyses of novel actinobacteria.</title>
        <authorList>
            <person name="Sahin N."/>
            <person name="Tatar D."/>
        </authorList>
    </citation>
    <scope>NUCLEOTIDE SEQUENCE [LARGE SCALE GENOMIC DNA]</scope>
    <source>
        <strain evidence="2 3">SB3404</strain>
    </source>
</reference>
<comment type="caution">
    <text evidence="2">The sequence shown here is derived from an EMBL/GenBank/DDBJ whole genome shotgun (WGS) entry which is preliminary data.</text>
</comment>